<organism evidence="9 10">
    <name type="scientific">Pseudodesulfovibrio karagichevae</name>
    <dbReference type="NCBI Taxonomy" id="3239305"/>
    <lineage>
        <taxon>Bacteria</taxon>
        <taxon>Pseudomonadati</taxon>
        <taxon>Thermodesulfobacteriota</taxon>
        <taxon>Desulfovibrionia</taxon>
        <taxon>Desulfovibrionales</taxon>
        <taxon>Desulfovibrionaceae</taxon>
    </lineage>
</organism>
<evidence type="ECO:0000256" key="3">
    <source>
        <dbReference type="ARBA" id="ARBA00022553"/>
    </source>
</evidence>
<accession>A0ABV4K5Y9</accession>
<dbReference type="CDD" id="cd00082">
    <property type="entry name" value="HisKA"/>
    <property type="match status" value="1"/>
</dbReference>
<keyword evidence="3" id="KW-0597">Phosphoprotein</keyword>
<keyword evidence="5 9" id="KW-0418">Kinase</keyword>
<comment type="caution">
    <text evidence="9">The sequence shown here is derived from an EMBL/GenBank/DDBJ whole genome shotgun (WGS) entry which is preliminary data.</text>
</comment>
<feature type="transmembrane region" description="Helical" evidence="7">
    <location>
        <begin position="12"/>
        <end position="30"/>
    </location>
</feature>
<dbReference type="Pfam" id="PF00512">
    <property type="entry name" value="HisKA"/>
    <property type="match status" value="1"/>
</dbReference>
<evidence type="ECO:0000256" key="6">
    <source>
        <dbReference type="SAM" id="Coils"/>
    </source>
</evidence>
<dbReference type="Gene3D" id="1.10.287.130">
    <property type="match status" value="1"/>
</dbReference>
<evidence type="ECO:0000256" key="7">
    <source>
        <dbReference type="SAM" id="Phobius"/>
    </source>
</evidence>
<keyword evidence="7" id="KW-1133">Transmembrane helix</keyword>
<protein>
    <recommendedName>
        <fullName evidence="2">histidine kinase</fullName>
        <ecNumber evidence="2">2.7.13.3</ecNumber>
    </recommendedName>
</protein>
<dbReference type="PANTHER" id="PTHR43047">
    <property type="entry name" value="TWO-COMPONENT HISTIDINE PROTEIN KINASE"/>
    <property type="match status" value="1"/>
</dbReference>
<dbReference type="InterPro" id="IPR004358">
    <property type="entry name" value="Sig_transdc_His_kin-like_C"/>
</dbReference>
<name>A0ABV4K5Y9_9BACT</name>
<dbReference type="SMART" id="SM00388">
    <property type="entry name" value="HisKA"/>
    <property type="match status" value="1"/>
</dbReference>
<reference evidence="9 10" key="1">
    <citation type="submission" date="2024-08" db="EMBL/GenBank/DDBJ databases">
        <title>Sulfate-reducing bacteria isolated from formation water of the oil field in Kazakhstan and description of Pseudodesulfovibrio sp.</title>
        <authorList>
            <person name="Bidzhieva S.K."/>
            <person name="Tourova T.P."/>
            <person name="Grouzdev D.S."/>
            <person name="Beletsky A.V."/>
            <person name="Sokolova D.S."/>
            <person name="Samigullina S.R."/>
            <person name="Poltaraus A.B."/>
            <person name="Avtukh A.N."/>
            <person name="Tereshina V.M."/>
            <person name="Zhaparov N.S."/>
            <person name="Mardanov A.V."/>
            <person name="Nazina T.N."/>
        </authorList>
    </citation>
    <scope>NUCLEOTIDE SEQUENCE [LARGE SCALE GENOMIC DNA]</scope>
    <source>
        <strain evidence="9 10">9FUS</strain>
    </source>
</reference>
<dbReference type="Gene3D" id="3.30.565.10">
    <property type="entry name" value="Histidine kinase-like ATPase, C-terminal domain"/>
    <property type="match status" value="1"/>
</dbReference>
<dbReference type="InterPro" id="IPR036890">
    <property type="entry name" value="HATPase_C_sf"/>
</dbReference>
<dbReference type="PRINTS" id="PR00344">
    <property type="entry name" value="BCTRLSENSOR"/>
</dbReference>
<evidence type="ECO:0000256" key="1">
    <source>
        <dbReference type="ARBA" id="ARBA00000085"/>
    </source>
</evidence>
<feature type="domain" description="Histidine kinase" evidence="8">
    <location>
        <begin position="104"/>
        <end position="317"/>
    </location>
</feature>
<dbReference type="Proteomes" id="UP001568698">
    <property type="component" value="Unassembled WGS sequence"/>
</dbReference>
<keyword evidence="6" id="KW-0175">Coiled coil</keyword>
<dbReference type="InterPro" id="IPR003661">
    <property type="entry name" value="HisK_dim/P_dom"/>
</dbReference>
<evidence type="ECO:0000313" key="9">
    <source>
        <dbReference type="EMBL" id="MEZ7198045.1"/>
    </source>
</evidence>
<dbReference type="InterPro" id="IPR003594">
    <property type="entry name" value="HATPase_dom"/>
</dbReference>
<comment type="catalytic activity">
    <reaction evidence="1">
        <text>ATP + protein L-histidine = ADP + protein N-phospho-L-histidine.</text>
        <dbReference type="EC" id="2.7.13.3"/>
    </reaction>
</comment>
<dbReference type="PANTHER" id="PTHR43047:SF72">
    <property type="entry name" value="OSMOSENSING HISTIDINE PROTEIN KINASE SLN1"/>
    <property type="match status" value="1"/>
</dbReference>
<feature type="coiled-coil region" evidence="6">
    <location>
        <begin position="67"/>
        <end position="97"/>
    </location>
</feature>
<gene>
    <name evidence="9" type="ORF">AB6M95_14920</name>
</gene>
<sequence length="325" mass="35838">MFNKRHIGEMGVYALVFVLVTWLFIHLDAYEAFQVWSRTHESWELDELALALPAVLICLVLFSLNRVRELHARARLLEESRRELAEAHESLRTLNRSRETFLTTACHELKSPLIGIVDAFELLRLSDDEADRRELIELAGLSARKLGLLVDSVLQFSRQESLAPALTVFSPAELLASVTDMSQLQARSRGLTLQARLAGDVPPLMRGSESVLRLVALNLVGNAVRYTDRGGIEVELGYRDAPAGEIVLTVSDTGRGIRAEDIEAIFKPYVRAQAGREGLGLGLSIVQRSVERCNGIISVESVPGQGSRFTVRIPAEAASEDGPEA</sequence>
<feature type="transmembrane region" description="Helical" evidence="7">
    <location>
        <begin position="50"/>
        <end position="67"/>
    </location>
</feature>
<keyword evidence="10" id="KW-1185">Reference proteome</keyword>
<evidence type="ECO:0000256" key="4">
    <source>
        <dbReference type="ARBA" id="ARBA00022679"/>
    </source>
</evidence>
<dbReference type="SUPFAM" id="SSF47384">
    <property type="entry name" value="Homodimeric domain of signal transducing histidine kinase"/>
    <property type="match status" value="1"/>
</dbReference>
<proteinExistence type="predicted"/>
<keyword evidence="4" id="KW-0808">Transferase</keyword>
<dbReference type="InterPro" id="IPR005467">
    <property type="entry name" value="His_kinase_dom"/>
</dbReference>
<evidence type="ECO:0000259" key="8">
    <source>
        <dbReference type="PROSITE" id="PS50109"/>
    </source>
</evidence>
<dbReference type="Pfam" id="PF02518">
    <property type="entry name" value="HATPase_c"/>
    <property type="match status" value="1"/>
</dbReference>
<evidence type="ECO:0000256" key="5">
    <source>
        <dbReference type="ARBA" id="ARBA00022777"/>
    </source>
</evidence>
<dbReference type="SMART" id="SM00387">
    <property type="entry name" value="HATPase_c"/>
    <property type="match status" value="1"/>
</dbReference>
<evidence type="ECO:0000313" key="10">
    <source>
        <dbReference type="Proteomes" id="UP001568698"/>
    </source>
</evidence>
<dbReference type="PROSITE" id="PS50109">
    <property type="entry name" value="HIS_KIN"/>
    <property type="match status" value="1"/>
</dbReference>
<dbReference type="GO" id="GO:0016301">
    <property type="term" value="F:kinase activity"/>
    <property type="evidence" value="ECO:0007669"/>
    <property type="project" value="UniProtKB-KW"/>
</dbReference>
<evidence type="ECO:0000256" key="2">
    <source>
        <dbReference type="ARBA" id="ARBA00012438"/>
    </source>
</evidence>
<keyword evidence="7" id="KW-0812">Transmembrane</keyword>
<dbReference type="InterPro" id="IPR036097">
    <property type="entry name" value="HisK_dim/P_sf"/>
</dbReference>
<dbReference type="SUPFAM" id="SSF55874">
    <property type="entry name" value="ATPase domain of HSP90 chaperone/DNA topoisomerase II/histidine kinase"/>
    <property type="match status" value="1"/>
</dbReference>
<keyword evidence="7" id="KW-0472">Membrane</keyword>
<dbReference type="RefSeq" id="WP_371387544.1">
    <property type="nucleotide sequence ID" value="NZ_JBGLYH010000050.1"/>
</dbReference>
<dbReference type="EMBL" id="JBGLYH010000050">
    <property type="protein sequence ID" value="MEZ7198045.1"/>
    <property type="molecule type" value="Genomic_DNA"/>
</dbReference>
<dbReference type="EC" id="2.7.13.3" evidence="2"/>